<proteinExistence type="predicted"/>
<feature type="region of interest" description="Disordered" evidence="4">
    <location>
        <begin position="508"/>
        <end position="531"/>
    </location>
</feature>
<dbReference type="SMART" id="SM00320">
    <property type="entry name" value="WD40"/>
    <property type="match status" value="5"/>
</dbReference>
<dbReference type="EMBL" id="GIIL01000390">
    <property type="protein sequence ID" value="NOV44116.1"/>
    <property type="molecule type" value="Transcribed_RNA"/>
</dbReference>
<dbReference type="Gene3D" id="2.130.10.10">
    <property type="entry name" value="YVTN repeat-like/Quinoprotein amine dehydrogenase"/>
    <property type="match status" value="2"/>
</dbReference>
<dbReference type="PROSITE" id="PS50082">
    <property type="entry name" value="WD_REPEATS_2"/>
    <property type="match status" value="1"/>
</dbReference>
<protein>
    <submittedName>
        <fullName evidence="5">Putative wd40 protein dmr-n9</fullName>
    </submittedName>
</protein>
<dbReference type="AlphaFoldDB" id="A0A6M2DDB7"/>
<keyword evidence="2" id="KW-0677">Repeat</keyword>
<dbReference type="SUPFAM" id="SSF50978">
    <property type="entry name" value="WD40 repeat-like"/>
    <property type="match status" value="1"/>
</dbReference>
<accession>A0A6M2DDB7</accession>
<evidence type="ECO:0000256" key="2">
    <source>
        <dbReference type="ARBA" id="ARBA00022737"/>
    </source>
</evidence>
<dbReference type="InterPro" id="IPR001680">
    <property type="entry name" value="WD40_rpt"/>
</dbReference>
<evidence type="ECO:0000256" key="1">
    <source>
        <dbReference type="ARBA" id="ARBA00022574"/>
    </source>
</evidence>
<name>A0A6M2DDB7_XENCH</name>
<keyword evidence="1 3" id="KW-0853">WD repeat</keyword>
<evidence type="ECO:0000256" key="4">
    <source>
        <dbReference type="SAM" id="MobiDB-lite"/>
    </source>
</evidence>
<dbReference type="PANTHER" id="PTHR14107">
    <property type="entry name" value="WD REPEAT PROTEIN"/>
    <property type="match status" value="1"/>
</dbReference>
<sequence>MAVQLDSNGKDDLKTQFATREGTYRVMSSAEYSRPNRVGYSNNQGSSQVKVSLVSLPQEPPGNDSLNGGDRICFNFGKELYVYPYKGVKKASDLHKPVDKKLYKGTSPSCHDFNTAVAAPEGAPLLVGFSTGQIQLVQPGRREPGRLYNEERLIDKTKVTCLRWVPGSPSLFLAAHASGYLYLYNEELACSPSAPHYQMFKSGEGYTIHTCKTKSTRNPIYRWTIGTEPCCVNEFCFSPCGTNLAVVSQDGFLRVFHYDTMELIGIARSYFGGFLCVCWSPDGKYIVVGGEDDLVTIWSVQEQRVVARGQGHRSWVSVVAFDPYTTSYSQWDGPDFSDDEAQNENSNHYQDATGPEGCNSNRRNSGSSGRNSRTNSLNNDTKQATCYRLGSVSQDTQLCLWDITEDVLRQPVGIRNRLSSNEMTHTGNGDMNCDGDSKKVIPGPSNKDSLNAVGNSHISKQTTNTSLKTFEVSSNSKSSSNVVNNKNSKNMNNVLNITVGNFSLPLSNDVSKSNSTQKTENSGNSSGTSMTMNSLTQRLTNFSFGDRKSNTDNNSGVHKRNFSLSSKIIQNNVGSNSSEPHRYYNVLGNNSASALSSTRYNKSSLGPNDPMRLIGTAACPRFDECPVLEPLICKKISHERLTALIFREDCFLTACQDGYVYTWARPGYTSMPAQMHPSPTTTQGGTVV</sequence>
<feature type="compositionally biased region" description="Low complexity" evidence="4">
    <location>
        <begin position="359"/>
        <end position="379"/>
    </location>
</feature>
<dbReference type="PANTHER" id="PTHR14107:SF16">
    <property type="entry name" value="AT02583P"/>
    <property type="match status" value="1"/>
</dbReference>
<feature type="repeat" description="WD" evidence="3">
    <location>
        <begin position="267"/>
        <end position="308"/>
    </location>
</feature>
<dbReference type="Pfam" id="PF00400">
    <property type="entry name" value="WD40"/>
    <property type="match status" value="2"/>
</dbReference>
<dbReference type="InterPro" id="IPR051362">
    <property type="entry name" value="WD_repeat_creC_regulators"/>
</dbReference>
<feature type="region of interest" description="Disordered" evidence="4">
    <location>
        <begin position="332"/>
        <end position="379"/>
    </location>
</feature>
<dbReference type="PROSITE" id="PS50294">
    <property type="entry name" value="WD_REPEATS_REGION"/>
    <property type="match status" value="1"/>
</dbReference>
<dbReference type="InterPro" id="IPR036322">
    <property type="entry name" value="WD40_repeat_dom_sf"/>
</dbReference>
<dbReference type="InterPro" id="IPR015943">
    <property type="entry name" value="WD40/YVTN_repeat-like_dom_sf"/>
</dbReference>
<organism evidence="5">
    <name type="scientific">Xenopsylla cheopis</name>
    <name type="common">Oriental rat flea</name>
    <name type="synonym">Pulex cheopis</name>
    <dbReference type="NCBI Taxonomy" id="163159"/>
    <lineage>
        <taxon>Eukaryota</taxon>
        <taxon>Metazoa</taxon>
        <taxon>Ecdysozoa</taxon>
        <taxon>Arthropoda</taxon>
        <taxon>Hexapoda</taxon>
        <taxon>Insecta</taxon>
        <taxon>Pterygota</taxon>
        <taxon>Neoptera</taxon>
        <taxon>Endopterygota</taxon>
        <taxon>Siphonaptera</taxon>
        <taxon>Pulicidae</taxon>
        <taxon>Xenopsyllinae</taxon>
        <taxon>Xenopsylla</taxon>
    </lineage>
</organism>
<evidence type="ECO:0000256" key="3">
    <source>
        <dbReference type="PROSITE-ProRule" id="PRU00221"/>
    </source>
</evidence>
<evidence type="ECO:0000313" key="5">
    <source>
        <dbReference type="EMBL" id="NOV44116.1"/>
    </source>
</evidence>
<reference evidence="5" key="1">
    <citation type="submission" date="2020-03" db="EMBL/GenBank/DDBJ databases">
        <title>Transcriptomic Profiling of the Digestive Tract of the Rat Flea, Xenopsylla cheopis, Following Blood Feeding and Infection with Yersinia pestis.</title>
        <authorList>
            <person name="Bland D.M."/>
            <person name="Martens C.A."/>
            <person name="Virtaneva K."/>
            <person name="Kanakabandi K."/>
            <person name="Long D."/>
            <person name="Rosenke R."/>
            <person name="Saturday G.A."/>
            <person name="Hoyt F.H."/>
            <person name="Bruno D.P."/>
            <person name="Ribeiro J.M.C."/>
            <person name="Hinnebusch J."/>
        </authorList>
    </citation>
    <scope>NUCLEOTIDE SEQUENCE</scope>
</reference>